<feature type="compositionally biased region" description="Polar residues" evidence="3">
    <location>
        <begin position="533"/>
        <end position="558"/>
    </location>
</feature>
<organism evidence="5 6">
    <name type="scientific">Microthyrium microscopicum</name>
    <dbReference type="NCBI Taxonomy" id="703497"/>
    <lineage>
        <taxon>Eukaryota</taxon>
        <taxon>Fungi</taxon>
        <taxon>Dikarya</taxon>
        <taxon>Ascomycota</taxon>
        <taxon>Pezizomycotina</taxon>
        <taxon>Dothideomycetes</taxon>
        <taxon>Dothideomycetes incertae sedis</taxon>
        <taxon>Microthyriales</taxon>
        <taxon>Microthyriaceae</taxon>
        <taxon>Microthyrium</taxon>
    </lineage>
</organism>
<gene>
    <name evidence="5" type="ORF">BT63DRAFT_424943</name>
</gene>
<name>A0A6A6UC90_9PEZI</name>
<evidence type="ECO:0000259" key="4">
    <source>
        <dbReference type="Pfam" id="PF15612"/>
    </source>
</evidence>
<dbReference type="Pfam" id="PF15612">
    <property type="entry name" value="WHIM1"/>
    <property type="match status" value="1"/>
</dbReference>
<protein>
    <recommendedName>
        <fullName evidence="4">WHIM1 domain-containing protein</fullName>
    </recommendedName>
</protein>
<dbReference type="PANTHER" id="PTHR42107:SF1">
    <property type="entry name" value="WHIM1 DOMAIN-CONTAINING PROTEIN"/>
    <property type="match status" value="1"/>
</dbReference>
<feature type="compositionally biased region" description="Low complexity" evidence="3">
    <location>
        <begin position="38"/>
        <end position="49"/>
    </location>
</feature>
<evidence type="ECO:0000256" key="1">
    <source>
        <dbReference type="ARBA" id="ARBA00004123"/>
    </source>
</evidence>
<dbReference type="PANTHER" id="PTHR42107">
    <property type="entry name" value="YALI0D24453P"/>
    <property type="match status" value="1"/>
</dbReference>
<dbReference type="InterPro" id="IPR028942">
    <property type="entry name" value="WHIM1_dom"/>
</dbReference>
<keyword evidence="2" id="KW-0539">Nucleus</keyword>
<feature type="region of interest" description="Disordered" evidence="3">
    <location>
        <begin position="335"/>
        <end position="599"/>
    </location>
</feature>
<evidence type="ECO:0000256" key="2">
    <source>
        <dbReference type="ARBA" id="ARBA00023242"/>
    </source>
</evidence>
<sequence>MSAHSSPLSSALSSPPGSDDEMLSDLNDTPPRTPSDMASSPVPQSASPASKKKKREPSPPHEEVLADNPDIAFIVMFRSRFSDAFPPKLINLGPQDIERGVVDTVPSPQVESLLCALLGLMLNRKKPVERGHYNRALEDAISSQKSQWPRAWEGVNPIAGTRTFNTIGPTERLSLLKAIIMWSLHSSEAISGMIKDSYKQNRHDDDMNQPLSVQSWGRDGDKRRYWLIEGRDDTPFRLYRESNPALKNITWRSIAGSIDELQEVAVKLDNDGSQAARRLSQRITAALSRFEATEEKRKRREYRMQRKAQFSRPEPGYSMYEGRTRGKRMKYTYSEDEDDFSMSENPEQPRRSARAAGTVTGLSTEPTTTASGRQTRPRFGNMYGDSGDNSRASPATDNFERSDGSEEPRGLNGGRPTRAAGRSGLSEYTTGRERIAGYNEVDEMDDEEDALSSGEDWDGDEELDDKAVDDDEEEESISSDDDAEPSSLVVKLHYGSRNTLKLPERLNPTPHQSPARPMHRPTDAGAMEVDSPVKNTALGSTNGSIESTKSSVPQSSIANFLYKPPTPAADGSPVPEHKPSSQIQMKPITPDETSPAHFHAPPVSVEALTGKPLAFTNSSNATTG</sequence>
<evidence type="ECO:0000256" key="3">
    <source>
        <dbReference type="SAM" id="MobiDB-lite"/>
    </source>
</evidence>
<feature type="compositionally biased region" description="Low complexity" evidence="3">
    <location>
        <begin position="1"/>
        <end position="17"/>
    </location>
</feature>
<dbReference type="EMBL" id="MU004235">
    <property type="protein sequence ID" value="KAF2669211.1"/>
    <property type="molecule type" value="Genomic_DNA"/>
</dbReference>
<dbReference type="AlphaFoldDB" id="A0A6A6UC90"/>
<feature type="region of interest" description="Disordered" evidence="3">
    <location>
        <begin position="1"/>
        <end position="65"/>
    </location>
</feature>
<feature type="compositionally biased region" description="Polar residues" evidence="3">
    <location>
        <begin position="360"/>
        <end position="374"/>
    </location>
</feature>
<feature type="compositionally biased region" description="Basic and acidic residues" evidence="3">
    <location>
        <begin position="398"/>
        <end position="409"/>
    </location>
</feature>
<feature type="compositionally biased region" description="Polar residues" evidence="3">
    <location>
        <begin position="387"/>
        <end position="396"/>
    </location>
</feature>
<dbReference type="OrthoDB" id="349045at2759"/>
<keyword evidence="6" id="KW-1185">Reference proteome</keyword>
<feature type="domain" description="WHIM1" evidence="4">
    <location>
        <begin position="150"/>
        <end position="190"/>
    </location>
</feature>
<comment type="subcellular location">
    <subcellularLocation>
        <location evidence="1">Nucleus</location>
    </subcellularLocation>
</comment>
<evidence type="ECO:0000313" key="5">
    <source>
        <dbReference type="EMBL" id="KAF2669211.1"/>
    </source>
</evidence>
<feature type="region of interest" description="Disordered" evidence="3">
    <location>
        <begin position="291"/>
        <end position="323"/>
    </location>
</feature>
<reference evidence="5" key="1">
    <citation type="journal article" date="2020" name="Stud. Mycol.">
        <title>101 Dothideomycetes genomes: a test case for predicting lifestyles and emergence of pathogens.</title>
        <authorList>
            <person name="Haridas S."/>
            <person name="Albert R."/>
            <person name="Binder M."/>
            <person name="Bloem J."/>
            <person name="Labutti K."/>
            <person name="Salamov A."/>
            <person name="Andreopoulos B."/>
            <person name="Baker S."/>
            <person name="Barry K."/>
            <person name="Bills G."/>
            <person name="Bluhm B."/>
            <person name="Cannon C."/>
            <person name="Castanera R."/>
            <person name="Culley D."/>
            <person name="Daum C."/>
            <person name="Ezra D."/>
            <person name="Gonzalez J."/>
            <person name="Henrissat B."/>
            <person name="Kuo A."/>
            <person name="Liang C."/>
            <person name="Lipzen A."/>
            <person name="Lutzoni F."/>
            <person name="Magnuson J."/>
            <person name="Mondo S."/>
            <person name="Nolan M."/>
            <person name="Ohm R."/>
            <person name="Pangilinan J."/>
            <person name="Park H.-J."/>
            <person name="Ramirez L."/>
            <person name="Alfaro M."/>
            <person name="Sun H."/>
            <person name="Tritt A."/>
            <person name="Yoshinaga Y."/>
            <person name="Zwiers L.-H."/>
            <person name="Turgeon B."/>
            <person name="Goodwin S."/>
            <person name="Spatafora J."/>
            <person name="Crous P."/>
            <person name="Grigoriev I."/>
        </authorList>
    </citation>
    <scope>NUCLEOTIDE SEQUENCE</scope>
    <source>
        <strain evidence="5">CBS 115976</strain>
    </source>
</reference>
<dbReference type="Proteomes" id="UP000799302">
    <property type="component" value="Unassembled WGS sequence"/>
</dbReference>
<accession>A0A6A6UC90</accession>
<evidence type="ECO:0000313" key="6">
    <source>
        <dbReference type="Proteomes" id="UP000799302"/>
    </source>
</evidence>
<feature type="compositionally biased region" description="Acidic residues" evidence="3">
    <location>
        <begin position="440"/>
        <end position="484"/>
    </location>
</feature>
<proteinExistence type="predicted"/>
<dbReference type="GO" id="GO:0005634">
    <property type="term" value="C:nucleus"/>
    <property type="evidence" value="ECO:0007669"/>
    <property type="project" value="UniProtKB-SubCell"/>
</dbReference>